<accession>A0A8S1DPA4</accession>
<evidence type="ECO:0000256" key="2">
    <source>
        <dbReference type="ARBA" id="ARBA00009127"/>
    </source>
</evidence>
<gene>
    <name evidence="6" type="ORF">CLODIP_2_CD09809</name>
</gene>
<dbReference type="GO" id="GO:0005576">
    <property type="term" value="C:extracellular region"/>
    <property type="evidence" value="ECO:0007669"/>
    <property type="project" value="UniProtKB-SubCell"/>
</dbReference>
<evidence type="ECO:0000256" key="5">
    <source>
        <dbReference type="SAM" id="Phobius"/>
    </source>
</evidence>
<keyword evidence="5" id="KW-0812">Transmembrane</keyword>
<name>A0A8S1DPA4_9INSE</name>
<feature type="transmembrane region" description="Helical" evidence="5">
    <location>
        <begin position="631"/>
        <end position="654"/>
    </location>
</feature>
<keyword evidence="5" id="KW-1133">Transmembrane helix</keyword>
<sequence>MRTNSESEPRGAKRDFLLLKASIFRHVTCLESRGAGQHTAQQEHTTRRGSSRKRGTPGVAGLHTHWPFAFALDQGGTLWMTLFDDKRKPRQRLLKAAVFEASLARNIADSTEAECELATLPAPSRRRARNVNNYVTSRDSIREVEANTPLSTADEKRSRARGTHVRWNTMTSAFLAAIFLLGLCVANAINFTTVYEWDRFDFIWPSNGRSKQNFDPKKVYLQYMAVFGERLFLSLDTSLGIPASLVWLPTCGSTTVSPKLAPFPSWDLHKKDDCDTIQAAKGLEMDADGRLWVLDNGSSKCWSKLWIFDLINSDTTERIHQFPDTVVSPSFDKREVQDLVLEKTPDDYLAYIADSKYEHIVVYSRKTDKSCQLFSVSLSELKNEGGSAGVYYIGEWTEFYYRILSDSANVLYAAFYNQNYISKWNISEPFREQQFLEVGQRGATWSFTFALDTNGNLWITNRNETRGENKTRHQLLKAAVGARSYLFSPSTALTTSGKDSDVVESSQTQTIVIWLLVCCLVVCGIAIVLLALRMRRMQTSFRQIPKDNHELMPSSGEIPNYVGERSMNIFTAETDVRAGNLFQGQMRHRKNFRSNSTHREEEPREKHARSEFALLRYIWFLSALGRKMSPFLQLAAIFLLGLCLANAVNFTYVYEWSQFDFVWPSEADTSNEQMKQNFNPDYVEPHFMAVFGQRLFLSLDSYSGIPASLVWLPTSGMSTVRPKLAPFPSRHLHKKDNCDSIQWAYGLEVDTNGRLWVLDNGRGNCSRKLWIFNLLNNDRTERVHQFPETVVSDSEEDGYLSDIVLDKTPDDFLAYVTAIGSQHIVVYSRNMDKSWTVKTPGRKWQCLALSPNREGGELYLARDGTKELYSVSVSELKNEGGSATAKFIGKLTDFLYRMLLDSADVMYAAYYAKNYVFMWNISEPYREQRFHEVKRQGDSVPFTFALDTNGNLWITERYVTGIRNRHYKLLKAAVGTRSYQFSPSTALPTPPTFVKSTQMPESKTAATFPPALESNETCVGAADFSEDLLKSQSLNKILIWLFVCCFIGLVLSGAVIAWLTLRIRRMQYSLSQISKENRELLPSG</sequence>
<keyword evidence="3" id="KW-0964">Secreted</keyword>
<evidence type="ECO:0000313" key="7">
    <source>
        <dbReference type="Proteomes" id="UP000494165"/>
    </source>
</evidence>
<comment type="caution">
    <text evidence="6">The sequence shown here is derived from an EMBL/GenBank/DDBJ whole genome shotgun (WGS) entry which is preliminary data.</text>
</comment>
<dbReference type="Pfam" id="PF03022">
    <property type="entry name" value="MRJP"/>
    <property type="match status" value="2"/>
</dbReference>
<feature type="region of interest" description="Disordered" evidence="4">
    <location>
        <begin position="34"/>
        <end position="59"/>
    </location>
</feature>
<comment type="subcellular location">
    <subcellularLocation>
        <location evidence="1">Secreted</location>
    </subcellularLocation>
</comment>
<dbReference type="SUPFAM" id="SSF101898">
    <property type="entry name" value="NHL repeat"/>
    <property type="match status" value="2"/>
</dbReference>
<dbReference type="InterPro" id="IPR017996">
    <property type="entry name" value="MRJP/yellow-related"/>
</dbReference>
<feature type="transmembrane region" description="Helical" evidence="5">
    <location>
        <begin position="1037"/>
        <end position="1061"/>
    </location>
</feature>
<reference evidence="6 7" key="1">
    <citation type="submission" date="2020-04" db="EMBL/GenBank/DDBJ databases">
        <authorList>
            <person name="Alioto T."/>
            <person name="Alioto T."/>
            <person name="Gomez Garrido J."/>
        </authorList>
    </citation>
    <scope>NUCLEOTIDE SEQUENCE [LARGE SCALE GENOMIC DNA]</scope>
</reference>
<evidence type="ECO:0000256" key="1">
    <source>
        <dbReference type="ARBA" id="ARBA00004613"/>
    </source>
</evidence>
<keyword evidence="7" id="KW-1185">Reference proteome</keyword>
<feature type="transmembrane region" description="Helical" evidence="5">
    <location>
        <begin position="167"/>
        <end position="189"/>
    </location>
</feature>
<keyword evidence="5" id="KW-0472">Membrane</keyword>
<evidence type="ECO:0000256" key="4">
    <source>
        <dbReference type="SAM" id="MobiDB-lite"/>
    </source>
</evidence>
<dbReference type="Proteomes" id="UP000494165">
    <property type="component" value="Unassembled WGS sequence"/>
</dbReference>
<dbReference type="Gene3D" id="2.120.10.30">
    <property type="entry name" value="TolB, C-terminal domain"/>
    <property type="match status" value="3"/>
</dbReference>
<organism evidence="6 7">
    <name type="scientific">Cloeon dipterum</name>
    <dbReference type="NCBI Taxonomy" id="197152"/>
    <lineage>
        <taxon>Eukaryota</taxon>
        <taxon>Metazoa</taxon>
        <taxon>Ecdysozoa</taxon>
        <taxon>Arthropoda</taxon>
        <taxon>Hexapoda</taxon>
        <taxon>Insecta</taxon>
        <taxon>Pterygota</taxon>
        <taxon>Palaeoptera</taxon>
        <taxon>Ephemeroptera</taxon>
        <taxon>Pisciforma</taxon>
        <taxon>Baetidae</taxon>
        <taxon>Cloeon</taxon>
    </lineage>
</organism>
<dbReference type="PANTHER" id="PTHR10009">
    <property type="entry name" value="PROTEIN YELLOW-RELATED"/>
    <property type="match status" value="1"/>
</dbReference>
<protein>
    <recommendedName>
        <fullName evidence="8">Bee-milk protein</fullName>
    </recommendedName>
</protein>
<dbReference type="EMBL" id="CADEPI010000258">
    <property type="protein sequence ID" value="CAB3382133.1"/>
    <property type="molecule type" value="Genomic_DNA"/>
</dbReference>
<dbReference type="AlphaFoldDB" id="A0A8S1DPA4"/>
<dbReference type="InterPro" id="IPR011042">
    <property type="entry name" value="6-blade_b-propeller_TolB-like"/>
</dbReference>
<dbReference type="OrthoDB" id="9977471at2759"/>
<evidence type="ECO:0000256" key="3">
    <source>
        <dbReference type="ARBA" id="ARBA00022525"/>
    </source>
</evidence>
<dbReference type="PANTHER" id="PTHR10009:SF18">
    <property type="entry name" value="PROTEIN YELLOW-LIKE PROTEIN"/>
    <property type="match status" value="1"/>
</dbReference>
<proteinExistence type="inferred from homology"/>
<feature type="transmembrane region" description="Helical" evidence="5">
    <location>
        <begin position="511"/>
        <end position="532"/>
    </location>
</feature>
<evidence type="ECO:0008006" key="8">
    <source>
        <dbReference type="Google" id="ProtNLM"/>
    </source>
</evidence>
<comment type="similarity">
    <text evidence="2">Belongs to the major royal jelly protein family.</text>
</comment>
<evidence type="ECO:0000313" key="6">
    <source>
        <dbReference type="EMBL" id="CAB3382133.1"/>
    </source>
</evidence>